<proteinExistence type="predicted"/>
<comment type="caution">
    <text evidence="1">The sequence shown here is derived from an EMBL/GenBank/DDBJ whole genome shotgun (WGS) entry which is preliminary data.</text>
</comment>
<keyword evidence="2" id="KW-1185">Reference proteome</keyword>
<gene>
    <name evidence="1" type="ORF">RhiirA4_462938</name>
</gene>
<evidence type="ECO:0000313" key="2">
    <source>
        <dbReference type="Proteomes" id="UP000234323"/>
    </source>
</evidence>
<dbReference type="EMBL" id="LLXI01000564">
    <property type="protein sequence ID" value="PKY47646.1"/>
    <property type="molecule type" value="Genomic_DNA"/>
</dbReference>
<organism evidence="1 2">
    <name type="scientific">Rhizophagus irregularis</name>
    <dbReference type="NCBI Taxonomy" id="588596"/>
    <lineage>
        <taxon>Eukaryota</taxon>
        <taxon>Fungi</taxon>
        <taxon>Fungi incertae sedis</taxon>
        <taxon>Mucoromycota</taxon>
        <taxon>Glomeromycotina</taxon>
        <taxon>Glomeromycetes</taxon>
        <taxon>Glomerales</taxon>
        <taxon>Glomeraceae</taxon>
        <taxon>Rhizophagus</taxon>
    </lineage>
</organism>
<evidence type="ECO:0000313" key="1">
    <source>
        <dbReference type="EMBL" id="PKY47646.1"/>
    </source>
</evidence>
<dbReference type="Proteomes" id="UP000234323">
    <property type="component" value="Unassembled WGS sequence"/>
</dbReference>
<name>A0A2I1GLX8_9GLOM</name>
<reference evidence="1 2" key="1">
    <citation type="submission" date="2015-10" db="EMBL/GenBank/DDBJ databases">
        <title>Genome analyses suggest a sexual origin of heterokaryosis in a supposedly ancient asexual fungus.</title>
        <authorList>
            <person name="Ropars J."/>
            <person name="Sedzielewska K."/>
            <person name="Noel J."/>
            <person name="Charron P."/>
            <person name="Farinelli L."/>
            <person name="Marton T."/>
            <person name="Kruger M."/>
            <person name="Pelin A."/>
            <person name="Brachmann A."/>
            <person name="Corradi N."/>
        </authorList>
    </citation>
    <scope>NUCLEOTIDE SEQUENCE [LARGE SCALE GENOMIC DNA]</scope>
    <source>
        <strain evidence="1 2">A4</strain>
    </source>
</reference>
<sequence length="155" mass="18489">MEDDGTETINYERFGRKFEIKLWESRKAINEKKKFIKPTRITFRTLSHISSFNHGVFSGIHLLIEIFKQKLADECHEPDLERECINNVIPMQRLYQELNIWNLAIIDNIDFKQKVFSFGIYIIPLETLHMLPEEWRMVINSGNLKAETVKRFKQC</sequence>
<dbReference type="AlphaFoldDB" id="A0A2I1GLX8"/>
<accession>A0A2I1GLX8</accession>
<protein>
    <submittedName>
        <fullName evidence="1">Uncharacterized protein</fullName>
    </submittedName>
</protein>